<dbReference type="GO" id="GO:0031564">
    <property type="term" value="P:transcription antitermination"/>
    <property type="evidence" value="ECO:0007669"/>
    <property type="project" value="UniProtKB-KW"/>
</dbReference>
<dbReference type="GO" id="GO:0005829">
    <property type="term" value="C:cytosol"/>
    <property type="evidence" value="ECO:0007669"/>
    <property type="project" value="TreeGrafter"/>
</dbReference>
<feature type="domain" description="NusB/RsmB/TIM44" evidence="6">
    <location>
        <begin position="10"/>
        <end position="155"/>
    </location>
</feature>
<reference evidence="8" key="1">
    <citation type="journal article" date="2017" name="Proc. Natl. Acad. Sci. U.S.A.">
        <title>Simulation of Deepwater Horizon oil plume reveals substrate specialization within a complex community of hydrocarbon-degraders.</title>
        <authorList>
            <person name="Hu P."/>
            <person name="Dubinsky E.A."/>
            <person name="Probst A.J."/>
            <person name="Wang J."/>
            <person name="Sieber C.M.K."/>
            <person name="Tom L.M."/>
            <person name="Gardinali P."/>
            <person name="Banfield J.F."/>
            <person name="Atlas R.M."/>
            <person name="Andersen G.L."/>
        </authorList>
    </citation>
    <scope>NUCLEOTIDE SEQUENCE [LARGE SCALE GENOMIC DNA]</scope>
</reference>
<dbReference type="Gene3D" id="1.10.940.10">
    <property type="entry name" value="NusB-like"/>
    <property type="match status" value="1"/>
</dbReference>
<evidence type="ECO:0000256" key="5">
    <source>
        <dbReference type="ARBA" id="ARBA00023163"/>
    </source>
</evidence>
<evidence type="ECO:0000259" key="6">
    <source>
        <dbReference type="Pfam" id="PF01029"/>
    </source>
</evidence>
<keyword evidence="4" id="KW-0805">Transcription regulation</keyword>
<protein>
    <submittedName>
        <fullName evidence="7">Transcription antitermination factor NusB</fullName>
    </submittedName>
</protein>
<accession>A0A1Y5F600</accession>
<dbReference type="SUPFAM" id="SSF48013">
    <property type="entry name" value="NusB-like"/>
    <property type="match status" value="1"/>
</dbReference>
<dbReference type="PANTHER" id="PTHR11078:SF3">
    <property type="entry name" value="ANTITERMINATION NUSB DOMAIN-CONTAINING PROTEIN"/>
    <property type="match status" value="1"/>
</dbReference>
<dbReference type="InterPro" id="IPR011605">
    <property type="entry name" value="NusB_fam"/>
</dbReference>
<comment type="caution">
    <text evidence="7">The sequence shown here is derived from an EMBL/GenBank/DDBJ whole genome shotgun (WGS) entry which is preliminary data.</text>
</comment>
<dbReference type="PANTHER" id="PTHR11078">
    <property type="entry name" value="N UTILIZATION SUBSTANCE PROTEIN B-RELATED"/>
    <property type="match status" value="1"/>
</dbReference>
<organism evidence="7 8">
    <name type="scientific">Halobacteriovorax marinus</name>
    <dbReference type="NCBI Taxonomy" id="97084"/>
    <lineage>
        <taxon>Bacteria</taxon>
        <taxon>Pseudomonadati</taxon>
        <taxon>Bdellovibrionota</taxon>
        <taxon>Bacteriovoracia</taxon>
        <taxon>Bacteriovoracales</taxon>
        <taxon>Halobacteriovoraceae</taxon>
        <taxon>Halobacteriovorax</taxon>
    </lineage>
</organism>
<evidence type="ECO:0000313" key="7">
    <source>
        <dbReference type="EMBL" id="OUR96307.1"/>
    </source>
</evidence>
<dbReference type="Proteomes" id="UP000196531">
    <property type="component" value="Unassembled WGS sequence"/>
</dbReference>
<keyword evidence="5" id="KW-0804">Transcription</keyword>
<dbReference type="NCBIfam" id="TIGR01951">
    <property type="entry name" value="nusB"/>
    <property type="match status" value="1"/>
</dbReference>
<dbReference type="EMBL" id="MAAO01000006">
    <property type="protein sequence ID" value="OUR96307.1"/>
    <property type="molecule type" value="Genomic_DNA"/>
</dbReference>
<dbReference type="GO" id="GO:0006353">
    <property type="term" value="P:DNA-templated transcription termination"/>
    <property type="evidence" value="ECO:0007669"/>
    <property type="project" value="InterPro"/>
</dbReference>
<keyword evidence="3" id="KW-0694">RNA-binding</keyword>
<evidence type="ECO:0000256" key="2">
    <source>
        <dbReference type="ARBA" id="ARBA00022814"/>
    </source>
</evidence>
<dbReference type="Pfam" id="PF01029">
    <property type="entry name" value="NusB"/>
    <property type="match status" value="1"/>
</dbReference>
<dbReference type="InterPro" id="IPR006027">
    <property type="entry name" value="NusB_RsmB_TIM44"/>
</dbReference>
<name>A0A1Y5F600_9BACT</name>
<evidence type="ECO:0000256" key="1">
    <source>
        <dbReference type="ARBA" id="ARBA00005952"/>
    </source>
</evidence>
<dbReference type="GO" id="GO:0003723">
    <property type="term" value="F:RNA binding"/>
    <property type="evidence" value="ECO:0007669"/>
    <property type="project" value="UniProtKB-KW"/>
</dbReference>
<sequence>MSNFSNKTIAREFSFKLVYKVLNAEKELLELLLSKSPKDEYERFIEEFTNSCVEPDVEHPNNQLPTNAKNFAMLLSNGVFENKEALEEKVGSKLHKRKITQLEKIDYSLLMLGAFEILLYKETPKAVVIDEMVNLAKKYGTTDSYSFINGTLDSLGK</sequence>
<evidence type="ECO:0000256" key="4">
    <source>
        <dbReference type="ARBA" id="ARBA00023015"/>
    </source>
</evidence>
<evidence type="ECO:0000256" key="3">
    <source>
        <dbReference type="ARBA" id="ARBA00022884"/>
    </source>
</evidence>
<dbReference type="AlphaFoldDB" id="A0A1Y5F600"/>
<comment type="similarity">
    <text evidence="1">Belongs to the NusB family.</text>
</comment>
<keyword evidence="2" id="KW-0889">Transcription antitermination</keyword>
<evidence type="ECO:0000313" key="8">
    <source>
        <dbReference type="Proteomes" id="UP000196531"/>
    </source>
</evidence>
<proteinExistence type="inferred from homology"/>
<gene>
    <name evidence="7" type="ORF">A9Q84_08085</name>
</gene>
<dbReference type="InterPro" id="IPR035926">
    <property type="entry name" value="NusB-like_sf"/>
</dbReference>